<accession>A0A0S4TRA2</accession>
<proteinExistence type="predicted"/>
<dbReference type="PATRIC" id="fig|305.106.peg.1170"/>
<protein>
    <recommendedName>
        <fullName evidence="2">DUF2867 domain-containing protein</fullName>
    </recommendedName>
</protein>
<dbReference type="AlphaFoldDB" id="A0A0S4TRA2"/>
<reference evidence="1" key="1">
    <citation type="submission" date="2015-10" db="EMBL/GenBank/DDBJ databases">
        <authorList>
            <person name="Gilbert D.G."/>
        </authorList>
    </citation>
    <scope>NUCLEOTIDE SEQUENCE</scope>
    <source>
        <strain evidence="1">Phyl III-seqv23</strain>
    </source>
</reference>
<evidence type="ECO:0000313" key="1">
    <source>
        <dbReference type="EMBL" id="CUV12273.1"/>
    </source>
</evidence>
<gene>
    <name evidence="1" type="ORF">RUN39_v1_330055</name>
</gene>
<organism evidence="1">
    <name type="scientific">Ralstonia solanacearum</name>
    <name type="common">Pseudomonas solanacearum</name>
    <dbReference type="NCBI Taxonomy" id="305"/>
    <lineage>
        <taxon>Bacteria</taxon>
        <taxon>Pseudomonadati</taxon>
        <taxon>Pseudomonadota</taxon>
        <taxon>Betaproteobacteria</taxon>
        <taxon>Burkholderiales</taxon>
        <taxon>Burkholderiaceae</taxon>
        <taxon>Ralstonia</taxon>
        <taxon>Ralstonia solanacearum species complex</taxon>
    </lineage>
</organism>
<dbReference type="EMBL" id="LN899819">
    <property type="protein sequence ID" value="CUV12273.1"/>
    <property type="molecule type" value="Genomic_DNA"/>
</dbReference>
<evidence type="ECO:0008006" key="2">
    <source>
        <dbReference type="Google" id="ProtNLM"/>
    </source>
</evidence>
<sequence length="186" mass="20777">MSLLDTFLPRHQFSEMHRIRIAAPPGRVLDMVPLLDVANFPLAKLFLHLRALPARVTAWAGAGTSARRVDATFSLHDLTVLGRDGDRECAFGLVGRFWEPTGGLIRVTADDFHGFSEPGVAKPVMTFIAEPCGDAGTLLTTRTCVHCPDEATRRRFAPYWYLIRVPSGLIRRMLLRRIRQLAEARA</sequence>
<name>A0A0S4TRA2_RALSL</name>